<sequence length="64" mass="6747">MRTRKISQAAPLWGPRQLSDVDRAGQRAVQPGDYRVFVGGGQPGTGAPGDEAAFSIQGTVPIPR</sequence>
<evidence type="ECO:0000256" key="1">
    <source>
        <dbReference type="SAM" id="MobiDB-lite"/>
    </source>
</evidence>
<reference evidence="2 3" key="1">
    <citation type="submission" date="2015-11" db="EMBL/GenBank/DDBJ databases">
        <title>Long Read and Single Molecule DNA Sequencing Simplifies Genome Assembly and TAL Effector Gene Analysis of Xanthomonas translucens.</title>
        <authorList>
            <person name="Peng Z."/>
            <person name="Hu Y."/>
            <person name="Xie J."/>
            <person name="Potnis N."/>
            <person name="Akhunova A."/>
            <person name="Jones J."/>
            <person name="Liu Z."/>
            <person name="White F."/>
            <person name="Liu S."/>
        </authorList>
    </citation>
    <scope>NUCLEOTIDE SEQUENCE [LARGE SCALE GENOMIC DNA]</scope>
    <source>
        <strain evidence="2 3">B1</strain>
    </source>
</reference>
<gene>
    <name evidence="2" type="ORF">ATB53_18525</name>
</gene>
<dbReference type="AlphaFoldDB" id="A0A120EZ35"/>
<feature type="region of interest" description="Disordered" evidence="1">
    <location>
        <begin position="42"/>
        <end position="64"/>
    </location>
</feature>
<dbReference type="EMBL" id="LNTA01000247">
    <property type="protein sequence ID" value="KWV11935.1"/>
    <property type="molecule type" value="Genomic_DNA"/>
</dbReference>
<accession>A0A120EZ35</accession>
<dbReference type="Proteomes" id="UP000055854">
    <property type="component" value="Unassembled WGS sequence"/>
</dbReference>
<name>A0A120EZ35_XANCT</name>
<dbReference type="RefSeq" id="WP_003481368.1">
    <property type="nucleotide sequence ID" value="NZ_CP089999.1"/>
</dbReference>
<organism evidence="2 3">
    <name type="scientific">Xanthomonas campestris pv. translucens</name>
    <dbReference type="NCBI Taxonomy" id="343"/>
    <lineage>
        <taxon>Bacteria</taxon>
        <taxon>Pseudomonadati</taxon>
        <taxon>Pseudomonadota</taxon>
        <taxon>Gammaproteobacteria</taxon>
        <taxon>Lysobacterales</taxon>
        <taxon>Lysobacteraceae</taxon>
        <taxon>Xanthomonas</taxon>
        <taxon>Xanthomonas translucens group</taxon>
    </lineage>
</organism>
<proteinExistence type="predicted"/>
<comment type="caution">
    <text evidence="2">The sequence shown here is derived from an EMBL/GenBank/DDBJ whole genome shotgun (WGS) entry which is preliminary data.</text>
</comment>
<protein>
    <submittedName>
        <fullName evidence="2">Uncharacterized protein</fullName>
    </submittedName>
</protein>
<evidence type="ECO:0000313" key="2">
    <source>
        <dbReference type="EMBL" id="KWV11935.1"/>
    </source>
</evidence>
<evidence type="ECO:0000313" key="3">
    <source>
        <dbReference type="Proteomes" id="UP000055854"/>
    </source>
</evidence>